<reference evidence="1 2" key="1">
    <citation type="submission" date="2016-09" db="EMBL/GenBank/DDBJ databases">
        <title>The draft genome of Dichanthelium oligosanthes: A C3 panicoid grass species.</title>
        <authorList>
            <person name="Studer A.J."/>
            <person name="Schnable J.C."/>
            <person name="Brutnell T.P."/>
        </authorList>
    </citation>
    <scope>NUCLEOTIDE SEQUENCE [LARGE SCALE GENOMIC DNA]</scope>
    <source>
        <strain evidence="2">cv. Kellogg 1175</strain>
        <tissue evidence="1">Leaf</tissue>
    </source>
</reference>
<sequence>MSDHVDPLVVERVVGDVVEMFMPTVPPMSVCFSSKGLTNGCNIKPSIAVADHPLVQIASRVNDLFTLMLQTPASQARGSGSTGEAVVPYMGPRPLVGIHRYVLAVYQQKARMAAPPALAPEANQAVRECFSSRAFAGHHDLGRPVAAMYFKEMEYYKYGLLSYPGGRFLENRPVAGRFLKNAPPRGGFSFFLFFSAEKTLLQIKKLQIGP</sequence>
<organism evidence="1 2">
    <name type="scientific">Dichanthelium oligosanthes</name>
    <dbReference type="NCBI Taxonomy" id="888268"/>
    <lineage>
        <taxon>Eukaryota</taxon>
        <taxon>Viridiplantae</taxon>
        <taxon>Streptophyta</taxon>
        <taxon>Embryophyta</taxon>
        <taxon>Tracheophyta</taxon>
        <taxon>Spermatophyta</taxon>
        <taxon>Magnoliopsida</taxon>
        <taxon>Liliopsida</taxon>
        <taxon>Poales</taxon>
        <taxon>Poaceae</taxon>
        <taxon>PACMAD clade</taxon>
        <taxon>Panicoideae</taxon>
        <taxon>Panicodae</taxon>
        <taxon>Paniceae</taxon>
        <taxon>Dichantheliinae</taxon>
        <taxon>Dichanthelium</taxon>
    </lineage>
</organism>
<proteinExistence type="predicted"/>
<dbReference type="AlphaFoldDB" id="A0A1E5V8F1"/>
<evidence type="ECO:0000313" key="1">
    <source>
        <dbReference type="EMBL" id="OEL21446.1"/>
    </source>
</evidence>
<gene>
    <name evidence="1" type="ORF">BAE44_0017535</name>
</gene>
<dbReference type="InterPro" id="IPR036610">
    <property type="entry name" value="PEBP-like_sf"/>
</dbReference>
<dbReference type="SUPFAM" id="SSF49777">
    <property type="entry name" value="PEBP-like"/>
    <property type="match status" value="1"/>
</dbReference>
<comment type="caution">
    <text evidence="1">The sequence shown here is derived from an EMBL/GenBank/DDBJ whole genome shotgun (WGS) entry which is preliminary data.</text>
</comment>
<dbReference type="Gene3D" id="3.90.280.10">
    <property type="entry name" value="PEBP-like"/>
    <property type="match status" value="1"/>
</dbReference>
<evidence type="ECO:0000313" key="2">
    <source>
        <dbReference type="Proteomes" id="UP000095767"/>
    </source>
</evidence>
<dbReference type="PANTHER" id="PTHR11362">
    <property type="entry name" value="PHOSPHATIDYLETHANOLAMINE-BINDING PROTEIN"/>
    <property type="match status" value="1"/>
</dbReference>
<dbReference type="STRING" id="888268.A0A1E5V8F1"/>
<dbReference type="EMBL" id="LWDX02047856">
    <property type="protein sequence ID" value="OEL21446.1"/>
    <property type="molecule type" value="Genomic_DNA"/>
</dbReference>
<dbReference type="PANTHER" id="PTHR11362:SF82">
    <property type="entry name" value="PHOSPHATIDYLETHANOLAMINE-BINDING PROTEIN 4"/>
    <property type="match status" value="1"/>
</dbReference>
<name>A0A1E5V8F1_9POAL</name>
<protein>
    <submittedName>
        <fullName evidence="1">Protein MOTHER of FT and TFL1-like protein 1</fullName>
    </submittedName>
</protein>
<dbReference type="InterPro" id="IPR035810">
    <property type="entry name" value="PEBP_euk"/>
</dbReference>
<dbReference type="OrthoDB" id="2506647at2759"/>
<accession>A0A1E5V8F1</accession>
<keyword evidence="2" id="KW-1185">Reference proteome</keyword>
<dbReference type="Proteomes" id="UP000095767">
    <property type="component" value="Unassembled WGS sequence"/>
</dbReference>